<evidence type="ECO:0000256" key="4">
    <source>
        <dbReference type="ARBA" id="ARBA00022496"/>
    </source>
</evidence>
<gene>
    <name evidence="11" type="ORF">GCM10007368_37280</name>
</gene>
<keyword evidence="5" id="KW-0547">Nucleotide-binding</keyword>
<keyword evidence="2" id="KW-0813">Transport</keyword>
<dbReference type="SMART" id="SM00382">
    <property type="entry name" value="AAA"/>
    <property type="match status" value="1"/>
</dbReference>
<evidence type="ECO:0000256" key="8">
    <source>
        <dbReference type="ARBA" id="ARBA00023065"/>
    </source>
</evidence>
<evidence type="ECO:0000259" key="10">
    <source>
        <dbReference type="PROSITE" id="PS50893"/>
    </source>
</evidence>
<dbReference type="PANTHER" id="PTHR42771">
    <property type="entry name" value="IRON(3+)-HYDROXAMATE IMPORT ATP-BINDING PROTEIN FHUC"/>
    <property type="match status" value="1"/>
</dbReference>
<proteinExistence type="predicted"/>
<dbReference type="EMBL" id="BMDG01000016">
    <property type="protein sequence ID" value="GGI11656.1"/>
    <property type="molecule type" value="Genomic_DNA"/>
</dbReference>
<protein>
    <submittedName>
        <fullName evidence="11">ABC transporter</fullName>
    </submittedName>
</protein>
<evidence type="ECO:0000256" key="5">
    <source>
        <dbReference type="ARBA" id="ARBA00022741"/>
    </source>
</evidence>
<evidence type="ECO:0000313" key="12">
    <source>
        <dbReference type="Proteomes" id="UP000632535"/>
    </source>
</evidence>
<dbReference type="InterPro" id="IPR051535">
    <property type="entry name" value="Siderophore_ABC-ATPase"/>
</dbReference>
<dbReference type="InterPro" id="IPR017871">
    <property type="entry name" value="ABC_transporter-like_CS"/>
</dbReference>
<dbReference type="Proteomes" id="UP000632535">
    <property type="component" value="Unassembled WGS sequence"/>
</dbReference>
<dbReference type="SUPFAM" id="SSF52540">
    <property type="entry name" value="P-loop containing nucleoside triphosphate hydrolases"/>
    <property type="match status" value="1"/>
</dbReference>
<keyword evidence="6" id="KW-0067">ATP-binding</keyword>
<keyword evidence="7" id="KW-0408">Iron</keyword>
<keyword evidence="9" id="KW-0472">Membrane</keyword>
<evidence type="ECO:0000256" key="7">
    <source>
        <dbReference type="ARBA" id="ARBA00023004"/>
    </source>
</evidence>
<dbReference type="CDD" id="cd03214">
    <property type="entry name" value="ABC_Iron-Siderophores_B12_Hemin"/>
    <property type="match status" value="1"/>
</dbReference>
<comment type="caution">
    <text evidence="11">The sequence shown here is derived from an EMBL/GenBank/DDBJ whole genome shotgun (WGS) entry which is preliminary data.</text>
</comment>
<dbReference type="PROSITE" id="PS50893">
    <property type="entry name" value="ABC_TRANSPORTER_2"/>
    <property type="match status" value="1"/>
</dbReference>
<keyword evidence="8" id="KW-0406">Ion transport</keyword>
<evidence type="ECO:0000256" key="2">
    <source>
        <dbReference type="ARBA" id="ARBA00022448"/>
    </source>
</evidence>
<dbReference type="PANTHER" id="PTHR42771:SF2">
    <property type="entry name" value="IRON(3+)-HYDROXAMATE IMPORT ATP-BINDING PROTEIN FHUC"/>
    <property type="match status" value="1"/>
</dbReference>
<comment type="subcellular location">
    <subcellularLocation>
        <location evidence="1">Cell membrane</location>
        <topology evidence="1">Peripheral membrane protein</topology>
    </subcellularLocation>
</comment>
<evidence type="ECO:0000313" key="11">
    <source>
        <dbReference type="EMBL" id="GGI11656.1"/>
    </source>
</evidence>
<dbReference type="RefSeq" id="WP_188525248.1">
    <property type="nucleotide sequence ID" value="NZ_BMDG01000016.1"/>
</dbReference>
<accession>A0ABQ2BD66</accession>
<dbReference type="Gene3D" id="3.40.50.300">
    <property type="entry name" value="P-loop containing nucleotide triphosphate hydrolases"/>
    <property type="match status" value="1"/>
</dbReference>
<evidence type="ECO:0000256" key="6">
    <source>
        <dbReference type="ARBA" id="ARBA00022840"/>
    </source>
</evidence>
<evidence type="ECO:0000256" key="1">
    <source>
        <dbReference type="ARBA" id="ARBA00004202"/>
    </source>
</evidence>
<keyword evidence="3" id="KW-1003">Cell membrane</keyword>
<dbReference type="InterPro" id="IPR027417">
    <property type="entry name" value="P-loop_NTPase"/>
</dbReference>
<keyword evidence="4" id="KW-0410">Iron transport</keyword>
<sequence length="278" mass="29454">MTDTTAASHTAPGTTARGLVADDLEVGYGPTTVLDGLNLTLPAGAFTAIVGPNGCGKSTLVRTLARTLRPRRGAVLLDGRPLTAWRPKQLAQQLAFLPQDPVVPDGVTVRSLVARGRHPYHSPLRQWAPGDDEAVAHAMDVTGVTALADDPLAELSGGQRQRAWIAMTLAQDTPHVLLDEPTSFLDLAHQIDVLHVCRDMRDQGRTVVAVLHDLNQAARYADHLVVMHEGRVHAEGTPDAVLGGDAGARLVGDVFDLACEIATDPQSGTPMVVPLARA</sequence>
<reference evidence="12" key="1">
    <citation type="journal article" date="2019" name="Int. J. Syst. Evol. Microbiol.">
        <title>The Global Catalogue of Microorganisms (GCM) 10K type strain sequencing project: providing services to taxonomists for standard genome sequencing and annotation.</title>
        <authorList>
            <consortium name="The Broad Institute Genomics Platform"/>
            <consortium name="The Broad Institute Genome Sequencing Center for Infectious Disease"/>
            <person name="Wu L."/>
            <person name="Ma J."/>
        </authorList>
    </citation>
    <scope>NUCLEOTIDE SEQUENCE [LARGE SCALE GENOMIC DNA]</scope>
    <source>
        <strain evidence="12">CCM 8653</strain>
    </source>
</reference>
<evidence type="ECO:0000256" key="9">
    <source>
        <dbReference type="ARBA" id="ARBA00023136"/>
    </source>
</evidence>
<dbReference type="InterPro" id="IPR003593">
    <property type="entry name" value="AAA+_ATPase"/>
</dbReference>
<name>A0ABQ2BD66_9MICO</name>
<dbReference type="Pfam" id="PF00005">
    <property type="entry name" value="ABC_tran"/>
    <property type="match status" value="1"/>
</dbReference>
<dbReference type="InterPro" id="IPR003439">
    <property type="entry name" value="ABC_transporter-like_ATP-bd"/>
</dbReference>
<feature type="domain" description="ABC transporter" evidence="10">
    <location>
        <begin position="19"/>
        <end position="254"/>
    </location>
</feature>
<evidence type="ECO:0000256" key="3">
    <source>
        <dbReference type="ARBA" id="ARBA00022475"/>
    </source>
</evidence>
<organism evidence="11 12">
    <name type="scientific">Isoptericola cucumis</name>
    <dbReference type="NCBI Taxonomy" id="1776856"/>
    <lineage>
        <taxon>Bacteria</taxon>
        <taxon>Bacillati</taxon>
        <taxon>Actinomycetota</taxon>
        <taxon>Actinomycetes</taxon>
        <taxon>Micrococcales</taxon>
        <taxon>Promicromonosporaceae</taxon>
        <taxon>Isoptericola</taxon>
    </lineage>
</organism>
<dbReference type="PROSITE" id="PS00211">
    <property type="entry name" value="ABC_TRANSPORTER_1"/>
    <property type="match status" value="1"/>
</dbReference>
<keyword evidence="12" id="KW-1185">Reference proteome</keyword>